<name>A0A845LK99_HELGE</name>
<protein>
    <recommendedName>
        <fullName evidence="4">Prepilin-type N-terminal cleavage/methylation domain-containing protein</fullName>
    </recommendedName>
</protein>
<keyword evidence="1" id="KW-0812">Transmembrane</keyword>
<keyword evidence="1" id="KW-1133">Transmembrane helix</keyword>
<accession>A0A845LK99</accession>
<dbReference type="AlphaFoldDB" id="A0A845LK99"/>
<keyword evidence="1" id="KW-0472">Membrane</keyword>
<feature type="transmembrane region" description="Helical" evidence="1">
    <location>
        <begin position="12"/>
        <end position="34"/>
    </location>
</feature>
<evidence type="ECO:0008006" key="4">
    <source>
        <dbReference type="Google" id="ProtNLM"/>
    </source>
</evidence>
<evidence type="ECO:0000313" key="2">
    <source>
        <dbReference type="EMBL" id="MZP43286.1"/>
    </source>
</evidence>
<dbReference type="EMBL" id="WXEX01000007">
    <property type="protein sequence ID" value="MZP43286.1"/>
    <property type="molecule type" value="Genomic_DNA"/>
</dbReference>
<sequence>MSDSPVRKEKGSILAEALIALLLLGLIALPLYGVMTVAERLERRSERFAQMLALAQQVLEVKRALIKGDPTQVDSRLPAGITIPEGFRCVLTVGDATDPPGLRLKEVAVTIWDQAMLPPEARSDGAEPPLSSPATPVAAGAKCVLVTLVAPPDRER</sequence>
<evidence type="ECO:0000256" key="1">
    <source>
        <dbReference type="SAM" id="Phobius"/>
    </source>
</evidence>
<keyword evidence="3" id="KW-1185">Reference proteome</keyword>
<proteinExistence type="predicted"/>
<dbReference type="Proteomes" id="UP000471031">
    <property type="component" value="Unassembled WGS sequence"/>
</dbReference>
<reference evidence="2 3" key="1">
    <citation type="submission" date="2020-01" db="EMBL/GenBank/DDBJ databases">
        <title>Whole genome sequence of Heliobacterium gestii DSM 11169.</title>
        <authorList>
            <person name="Kyndt J.A."/>
            <person name="Meyer T.E."/>
        </authorList>
    </citation>
    <scope>NUCLEOTIDE SEQUENCE [LARGE SCALE GENOMIC DNA]</scope>
    <source>
        <strain evidence="2 3">DSM 11169</strain>
    </source>
</reference>
<organism evidence="2 3">
    <name type="scientific">Heliomicrobium gestii</name>
    <name type="common">Heliobacterium gestii</name>
    <dbReference type="NCBI Taxonomy" id="2699"/>
    <lineage>
        <taxon>Bacteria</taxon>
        <taxon>Bacillati</taxon>
        <taxon>Bacillota</taxon>
        <taxon>Clostridia</taxon>
        <taxon>Eubacteriales</taxon>
        <taxon>Heliobacteriaceae</taxon>
        <taxon>Heliomicrobium</taxon>
    </lineage>
</organism>
<evidence type="ECO:0000313" key="3">
    <source>
        <dbReference type="Proteomes" id="UP000471031"/>
    </source>
</evidence>
<gene>
    <name evidence="2" type="ORF">GTO89_09570</name>
</gene>
<dbReference type="OrthoDB" id="9844552at2"/>
<comment type="caution">
    <text evidence="2">The sequence shown here is derived from an EMBL/GenBank/DDBJ whole genome shotgun (WGS) entry which is preliminary data.</text>
</comment>
<dbReference type="RefSeq" id="WP_161261859.1">
    <property type="nucleotide sequence ID" value="NZ_WXEX01000007.1"/>
</dbReference>